<name>A0A7X4W2T3_9GAMM</name>
<evidence type="ECO:0008006" key="4">
    <source>
        <dbReference type="Google" id="ProtNLM"/>
    </source>
</evidence>
<protein>
    <recommendedName>
        <fullName evidence="4">DUF5666 domain-containing protein</fullName>
    </recommendedName>
</protein>
<evidence type="ECO:0000313" key="3">
    <source>
        <dbReference type="Proteomes" id="UP000487929"/>
    </source>
</evidence>
<keyword evidence="1" id="KW-0732">Signal</keyword>
<comment type="caution">
    <text evidence="2">The sequence shown here is derived from an EMBL/GenBank/DDBJ whole genome shotgun (WGS) entry which is preliminary data.</text>
</comment>
<organism evidence="2 3">
    <name type="scientific">Halomonas alimentaria</name>
    <dbReference type="NCBI Taxonomy" id="147248"/>
    <lineage>
        <taxon>Bacteria</taxon>
        <taxon>Pseudomonadati</taxon>
        <taxon>Pseudomonadota</taxon>
        <taxon>Gammaproteobacteria</taxon>
        <taxon>Oceanospirillales</taxon>
        <taxon>Halomonadaceae</taxon>
        <taxon>Halomonas</taxon>
    </lineage>
</organism>
<feature type="signal peptide" evidence="1">
    <location>
        <begin position="1"/>
        <end position="30"/>
    </location>
</feature>
<accession>A0A7X4W2T3</accession>
<dbReference type="RefSeq" id="WP_161430275.1">
    <property type="nucleotide sequence ID" value="NZ_WUTT01000001.1"/>
</dbReference>
<sequence length="103" mass="11286">MKQIDIKSIRRVLCLLFIIGSLVLSSLATAQGESTGLSTIVRLDTVSSSHFRAEGRVFRLTQGVDIYVSGERATPGELEPGKLVRIVFQEGELVLVEQIEEAL</sequence>
<dbReference type="Proteomes" id="UP000487929">
    <property type="component" value="Unassembled WGS sequence"/>
</dbReference>
<gene>
    <name evidence="2" type="ORF">GRB96_02375</name>
</gene>
<proteinExistence type="predicted"/>
<feature type="chain" id="PRO_5031106579" description="DUF5666 domain-containing protein" evidence="1">
    <location>
        <begin position="31"/>
        <end position="103"/>
    </location>
</feature>
<dbReference type="AlphaFoldDB" id="A0A7X4W2T3"/>
<keyword evidence="3" id="KW-1185">Reference proteome</keyword>
<evidence type="ECO:0000313" key="2">
    <source>
        <dbReference type="EMBL" id="NAW33269.1"/>
    </source>
</evidence>
<reference evidence="2 3" key="1">
    <citation type="submission" date="2019-12" db="EMBL/GenBank/DDBJ databases">
        <title>Draft genome sequencing of Halomonas alimentaria DSM 15356.</title>
        <authorList>
            <person name="Pandiyan K."/>
            <person name="Kushwaha P."/>
            <person name="Gowdham M."/>
            <person name="Chakdar H."/>
            <person name="Singh A."/>
            <person name="Kumar M."/>
            <person name="Saxena A.K."/>
        </authorList>
    </citation>
    <scope>NUCLEOTIDE SEQUENCE [LARGE SCALE GENOMIC DNA]</scope>
    <source>
        <strain evidence="2 3">DSM 15356</strain>
    </source>
</reference>
<dbReference type="EMBL" id="WUTT01000001">
    <property type="protein sequence ID" value="NAW33269.1"/>
    <property type="molecule type" value="Genomic_DNA"/>
</dbReference>
<evidence type="ECO:0000256" key="1">
    <source>
        <dbReference type="SAM" id="SignalP"/>
    </source>
</evidence>